<dbReference type="AlphaFoldDB" id="A0A8B4IBH7"/>
<evidence type="ECO:0000313" key="1">
    <source>
        <dbReference type="EMBL" id="SQF92232.1"/>
    </source>
</evidence>
<dbReference type="RefSeq" id="WP_053256747.1">
    <property type="nucleotide sequence ID" value="NZ_CBCRXZ010000011.1"/>
</dbReference>
<protein>
    <submittedName>
        <fullName evidence="1">Uncharacterized protein</fullName>
    </submittedName>
</protein>
<dbReference type="EMBL" id="LS483372">
    <property type="protein sequence ID" value="SQF92232.1"/>
    <property type="molecule type" value="Genomic_DNA"/>
</dbReference>
<dbReference type="GeneID" id="61639534"/>
<sequence>MPKMICLAKNSWPPTATVLNFSDEDVPVILILDAKAAVKVAMDQFHANESRPKRLATNYQTLSTTGTLYIPMLHVNFDGTVEFSDGRHRSLTLDSMGFATVPVLTSLKNANTIQHLWGSIATANTEYDFPDPHVTKFIGI</sequence>
<proteinExistence type="predicted"/>
<gene>
    <name evidence="1" type="ORF">NCTC10038_03663</name>
</gene>
<accession>A0A8B4IBH7</accession>
<organism evidence="1 2">
    <name type="scientific">Pseudomonas fluorescens</name>
    <dbReference type="NCBI Taxonomy" id="294"/>
    <lineage>
        <taxon>Bacteria</taxon>
        <taxon>Pseudomonadati</taxon>
        <taxon>Pseudomonadota</taxon>
        <taxon>Gammaproteobacteria</taxon>
        <taxon>Pseudomonadales</taxon>
        <taxon>Pseudomonadaceae</taxon>
        <taxon>Pseudomonas</taxon>
    </lineage>
</organism>
<reference evidence="1 2" key="1">
    <citation type="submission" date="2018-06" db="EMBL/GenBank/DDBJ databases">
        <authorList>
            <consortium name="Pathogen Informatics"/>
            <person name="Doyle S."/>
        </authorList>
    </citation>
    <scope>NUCLEOTIDE SEQUENCE [LARGE SCALE GENOMIC DNA]</scope>
    <source>
        <strain evidence="1 2">NCTC10038</strain>
    </source>
</reference>
<name>A0A8B4IBH7_PSEFL</name>
<evidence type="ECO:0000313" key="2">
    <source>
        <dbReference type="Proteomes" id="UP000248640"/>
    </source>
</evidence>
<dbReference type="Proteomes" id="UP000248640">
    <property type="component" value="Chromosome 1"/>
</dbReference>